<dbReference type="NCBIfam" id="TIGR00051">
    <property type="entry name" value="YbgC/FadM family acyl-CoA thioesterase"/>
    <property type="match status" value="1"/>
</dbReference>
<dbReference type="InterPro" id="IPR029069">
    <property type="entry name" value="HotDog_dom_sf"/>
</dbReference>
<dbReference type="Gene3D" id="3.10.129.10">
    <property type="entry name" value="Hotdog Thioesterase"/>
    <property type="match status" value="1"/>
</dbReference>
<comment type="caution">
    <text evidence="3">The sequence shown here is derived from an EMBL/GenBank/DDBJ whole genome shotgun (WGS) entry which is preliminary data.</text>
</comment>
<dbReference type="InterPro" id="IPR050563">
    <property type="entry name" value="4-hydroxybenzoyl-CoA_TE"/>
</dbReference>
<evidence type="ECO:0000256" key="2">
    <source>
        <dbReference type="ARBA" id="ARBA00022801"/>
    </source>
</evidence>
<accession>A0A396RT25</accession>
<organism evidence="3 4">
    <name type="scientific">Sphingomonas gilva</name>
    <dbReference type="NCBI Taxonomy" id="2305907"/>
    <lineage>
        <taxon>Bacteria</taxon>
        <taxon>Pseudomonadati</taxon>
        <taxon>Pseudomonadota</taxon>
        <taxon>Alphaproteobacteria</taxon>
        <taxon>Sphingomonadales</taxon>
        <taxon>Sphingomonadaceae</taxon>
        <taxon>Sphingomonas</taxon>
    </lineage>
</organism>
<dbReference type="AlphaFoldDB" id="A0A396RT25"/>
<sequence>MSLDNLSRRASNRPAVRERRLERIMARNQFWMTERIRVRFTEVDRQSIVQNGAYFTYFSVALNEYFRALPFDRDGENPGAGFHVVSAEIQYRAPLRFDELFDIGARISRVGRSSFTMAYEIFRADGEDAIITGSQVWVNTDQTTRKATPLPDSFRDRVAAAEKQNVEFA</sequence>
<dbReference type="OrthoDB" id="9799036at2"/>
<reference evidence="3 4" key="1">
    <citation type="submission" date="2018-08" db="EMBL/GenBank/DDBJ databases">
        <title>The multiple taxonomic identification of Sphingomonas gilva.</title>
        <authorList>
            <person name="Zhu D."/>
            <person name="Zheng S."/>
        </authorList>
    </citation>
    <scope>NUCLEOTIDE SEQUENCE [LARGE SCALE GENOMIC DNA]</scope>
    <source>
        <strain evidence="3 4">ZDH117</strain>
    </source>
</reference>
<dbReference type="GO" id="GO:0047617">
    <property type="term" value="F:fatty acyl-CoA hydrolase activity"/>
    <property type="evidence" value="ECO:0007669"/>
    <property type="project" value="TreeGrafter"/>
</dbReference>
<dbReference type="PANTHER" id="PTHR31793">
    <property type="entry name" value="4-HYDROXYBENZOYL-COA THIOESTERASE FAMILY MEMBER"/>
    <property type="match status" value="1"/>
</dbReference>
<dbReference type="SUPFAM" id="SSF54637">
    <property type="entry name" value="Thioesterase/thiol ester dehydrase-isomerase"/>
    <property type="match status" value="1"/>
</dbReference>
<dbReference type="PANTHER" id="PTHR31793:SF27">
    <property type="entry name" value="NOVEL THIOESTERASE SUPERFAMILY DOMAIN AND SAPOSIN A-TYPE DOMAIN CONTAINING PROTEIN (0610012H03RIK)"/>
    <property type="match status" value="1"/>
</dbReference>
<dbReference type="EMBL" id="QWLV01000001">
    <property type="protein sequence ID" value="RHW19246.1"/>
    <property type="molecule type" value="Genomic_DNA"/>
</dbReference>
<evidence type="ECO:0000313" key="4">
    <source>
        <dbReference type="Proteomes" id="UP000266693"/>
    </source>
</evidence>
<evidence type="ECO:0000313" key="3">
    <source>
        <dbReference type="EMBL" id="RHW19246.1"/>
    </source>
</evidence>
<evidence type="ECO:0000256" key="1">
    <source>
        <dbReference type="ARBA" id="ARBA00005953"/>
    </source>
</evidence>
<protein>
    <submittedName>
        <fullName evidence="3">Acyl-CoA thioesterase</fullName>
    </submittedName>
</protein>
<name>A0A396RT25_9SPHN</name>
<dbReference type="CDD" id="cd00586">
    <property type="entry name" value="4HBT"/>
    <property type="match status" value="1"/>
</dbReference>
<dbReference type="Proteomes" id="UP000266693">
    <property type="component" value="Unassembled WGS sequence"/>
</dbReference>
<keyword evidence="2" id="KW-0378">Hydrolase</keyword>
<gene>
    <name evidence="3" type="ORF">D1610_03825</name>
</gene>
<comment type="similarity">
    <text evidence="1">Belongs to the 4-hydroxybenzoyl-CoA thioesterase family.</text>
</comment>
<keyword evidence="4" id="KW-1185">Reference proteome</keyword>
<dbReference type="Pfam" id="PF13279">
    <property type="entry name" value="4HBT_2"/>
    <property type="match status" value="1"/>
</dbReference>
<proteinExistence type="inferred from homology"/>
<dbReference type="InterPro" id="IPR006684">
    <property type="entry name" value="YbgC/YbaW"/>
</dbReference>